<dbReference type="PROSITE" id="PS50110">
    <property type="entry name" value="RESPONSE_REGULATORY"/>
    <property type="match status" value="1"/>
</dbReference>
<name>A0A382TM49_9ZZZZ</name>
<dbReference type="SMART" id="SM00448">
    <property type="entry name" value="REC"/>
    <property type="match status" value="1"/>
</dbReference>
<gene>
    <name evidence="4" type="ORF">METZ01_LOCUS376028</name>
</gene>
<dbReference type="PANTHER" id="PTHR44591:SF14">
    <property type="entry name" value="PROTEIN PILG"/>
    <property type="match status" value="1"/>
</dbReference>
<dbReference type="InterPro" id="IPR050595">
    <property type="entry name" value="Bact_response_regulator"/>
</dbReference>
<evidence type="ECO:0000256" key="2">
    <source>
        <dbReference type="ARBA" id="ARBA00023012"/>
    </source>
</evidence>
<dbReference type="InterPro" id="IPR011006">
    <property type="entry name" value="CheY-like_superfamily"/>
</dbReference>
<dbReference type="EMBL" id="UINC01137685">
    <property type="protein sequence ID" value="SVD23174.1"/>
    <property type="molecule type" value="Genomic_DNA"/>
</dbReference>
<dbReference type="SUPFAM" id="SSF52172">
    <property type="entry name" value="CheY-like"/>
    <property type="match status" value="1"/>
</dbReference>
<dbReference type="Gene3D" id="3.40.50.2300">
    <property type="match status" value="1"/>
</dbReference>
<sequence>MKILLADDEKLIAITLGDALLEAGHAVTVVHDGKEALQAIHDNNFDVIITDIRMPHADGYSVLETVKKIHPQTHVILITTFATVEDAVNSVKNGA</sequence>
<protein>
    <recommendedName>
        <fullName evidence="3">Response regulatory domain-containing protein</fullName>
    </recommendedName>
</protein>
<dbReference type="CDD" id="cd00156">
    <property type="entry name" value="REC"/>
    <property type="match status" value="1"/>
</dbReference>
<dbReference type="Pfam" id="PF00072">
    <property type="entry name" value="Response_reg"/>
    <property type="match status" value="1"/>
</dbReference>
<dbReference type="AlphaFoldDB" id="A0A382TM49"/>
<accession>A0A382TM49</accession>
<proteinExistence type="predicted"/>
<feature type="domain" description="Response regulatory" evidence="3">
    <location>
        <begin position="2"/>
        <end position="95"/>
    </location>
</feature>
<dbReference type="PANTHER" id="PTHR44591">
    <property type="entry name" value="STRESS RESPONSE REGULATOR PROTEIN 1"/>
    <property type="match status" value="1"/>
</dbReference>
<dbReference type="InterPro" id="IPR001789">
    <property type="entry name" value="Sig_transdc_resp-reg_receiver"/>
</dbReference>
<keyword evidence="1" id="KW-0597">Phosphoprotein</keyword>
<evidence type="ECO:0000256" key="1">
    <source>
        <dbReference type="ARBA" id="ARBA00022553"/>
    </source>
</evidence>
<evidence type="ECO:0000313" key="4">
    <source>
        <dbReference type="EMBL" id="SVD23174.1"/>
    </source>
</evidence>
<keyword evidence="2" id="KW-0902">Two-component regulatory system</keyword>
<dbReference type="GO" id="GO:0000160">
    <property type="term" value="P:phosphorelay signal transduction system"/>
    <property type="evidence" value="ECO:0007669"/>
    <property type="project" value="UniProtKB-KW"/>
</dbReference>
<organism evidence="4">
    <name type="scientific">marine metagenome</name>
    <dbReference type="NCBI Taxonomy" id="408172"/>
    <lineage>
        <taxon>unclassified sequences</taxon>
        <taxon>metagenomes</taxon>
        <taxon>ecological metagenomes</taxon>
    </lineage>
</organism>
<evidence type="ECO:0000259" key="3">
    <source>
        <dbReference type="PROSITE" id="PS50110"/>
    </source>
</evidence>
<reference evidence="4" key="1">
    <citation type="submission" date="2018-05" db="EMBL/GenBank/DDBJ databases">
        <authorList>
            <person name="Lanie J.A."/>
            <person name="Ng W.-L."/>
            <person name="Kazmierczak K.M."/>
            <person name="Andrzejewski T.M."/>
            <person name="Davidsen T.M."/>
            <person name="Wayne K.J."/>
            <person name="Tettelin H."/>
            <person name="Glass J.I."/>
            <person name="Rusch D."/>
            <person name="Podicherti R."/>
            <person name="Tsui H.-C.T."/>
            <person name="Winkler M.E."/>
        </authorList>
    </citation>
    <scope>NUCLEOTIDE SEQUENCE</scope>
</reference>
<feature type="non-terminal residue" evidence="4">
    <location>
        <position position="95"/>
    </location>
</feature>